<dbReference type="PROSITE" id="PS00316">
    <property type="entry name" value="THAUMATIN_1"/>
    <property type="match status" value="2"/>
</dbReference>
<dbReference type="Proteomes" id="UP000813462">
    <property type="component" value="Unassembled WGS sequence"/>
</dbReference>
<evidence type="ECO:0008006" key="8">
    <source>
        <dbReference type="Google" id="ProtNLM"/>
    </source>
</evidence>
<dbReference type="SMART" id="SM00205">
    <property type="entry name" value="THN"/>
    <property type="match status" value="2"/>
</dbReference>
<evidence type="ECO:0000256" key="4">
    <source>
        <dbReference type="ARBA" id="ARBA00023157"/>
    </source>
</evidence>
<evidence type="ECO:0000256" key="3">
    <source>
        <dbReference type="ARBA" id="ARBA00022525"/>
    </source>
</evidence>
<protein>
    <recommendedName>
        <fullName evidence="8">Thaumatin-like protein 1b</fullName>
    </recommendedName>
</protein>
<keyword evidence="4" id="KW-1015">Disulfide bond</keyword>
<evidence type="ECO:0000256" key="2">
    <source>
        <dbReference type="ARBA" id="ARBA00010607"/>
    </source>
</evidence>
<dbReference type="FunFam" id="2.60.110.10:FF:000002">
    <property type="entry name" value="Thaumatin-like protein 1a"/>
    <property type="match status" value="2"/>
</dbReference>
<feature type="transmembrane region" description="Helical" evidence="5">
    <location>
        <begin position="202"/>
        <end position="222"/>
    </location>
</feature>
<dbReference type="PRINTS" id="PR00347">
    <property type="entry name" value="THAUMATIN"/>
</dbReference>
<gene>
    <name evidence="6" type="ORF">FEM48_Zijuj12G0048200</name>
</gene>
<evidence type="ECO:0000256" key="1">
    <source>
        <dbReference type="ARBA" id="ARBA00004613"/>
    </source>
</evidence>
<keyword evidence="5" id="KW-0472">Membrane</keyword>
<evidence type="ECO:0000256" key="5">
    <source>
        <dbReference type="SAM" id="Phobius"/>
    </source>
</evidence>
<proteinExistence type="inferred from homology"/>
<dbReference type="GO" id="GO:0005576">
    <property type="term" value="C:extracellular region"/>
    <property type="evidence" value="ECO:0007669"/>
    <property type="project" value="UniProtKB-SubCell"/>
</dbReference>
<name>A0A978UB96_ZIZJJ</name>
<comment type="caution">
    <text evidence="6">The sequence shown here is derived from an EMBL/GenBank/DDBJ whole genome shotgun (WGS) entry which is preliminary data.</text>
</comment>
<sequence>MRTAENRAVDLPSPWSGRFWARTGCSYSSGKFTCATADCGSGQVTCSGKGAAPPATLVGITVAPNGGQDYYDVSLVDGFNLPMSVATKGGTGECKPSSCSVDVNAKCPAELQQQGADGKVIGCKSACVAVGDPKYCCTPPNDKPETCPPTNYSQIFKDLCPQAYSYAYDDKNSTTCSVPQFQNQVNSFASKQSKTSTMNAQVLFALTLAFLFAGAHAATVTFTNKCTYTVWPGTLTGDQKPQLSTTGFELTTGANRAVDLPSPWSGRFWARTGCSSSSGKFTCATADCGSGQVTCNGNGAAPPATLVEITVAPNGGQDYYDVSLVDGFNLPMSVATKGGTGECKQSSCPVDVNAKCPAELQQKGADGKVIGCKSACVAFGDAKYCCKPPNDKPETCPPTNYSKIFEDLCPQAYSYAYDDKNSTFTCSGSPNYEITFCPA</sequence>
<comment type="similarity">
    <text evidence="2">Belongs to the thaumatin family.</text>
</comment>
<dbReference type="EMBL" id="JAEACU010000012">
    <property type="protein sequence ID" value="KAH7512039.1"/>
    <property type="molecule type" value="Genomic_DNA"/>
</dbReference>
<dbReference type="PANTHER" id="PTHR31048">
    <property type="entry name" value="OS03G0233200 PROTEIN"/>
    <property type="match status" value="1"/>
</dbReference>
<accession>A0A978UB96</accession>
<dbReference type="PROSITE" id="PS51367">
    <property type="entry name" value="THAUMATIN_2"/>
    <property type="match status" value="2"/>
</dbReference>
<dbReference type="InterPro" id="IPR001938">
    <property type="entry name" value="Thaumatin"/>
</dbReference>
<dbReference type="Gene3D" id="2.60.110.10">
    <property type="entry name" value="Thaumatin"/>
    <property type="match status" value="2"/>
</dbReference>
<evidence type="ECO:0000313" key="7">
    <source>
        <dbReference type="Proteomes" id="UP000813462"/>
    </source>
</evidence>
<dbReference type="InterPro" id="IPR037176">
    <property type="entry name" value="Osmotin/thaumatin-like_sf"/>
</dbReference>
<keyword evidence="3" id="KW-0964">Secreted</keyword>
<organism evidence="6 7">
    <name type="scientific">Ziziphus jujuba var. spinosa</name>
    <dbReference type="NCBI Taxonomy" id="714518"/>
    <lineage>
        <taxon>Eukaryota</taxon>
        <taxon>Viridiplantae</taxon>
        <taxon>Streptophyta</taxon>
        <taxon>Embryophyta</taxon>
        <taxon>Tracheophyta</taxon>
        <taxon>Spermatophyta</taxon>
        <taxon>Magnoliopsida</taxon>
        <taxon>eudicotyledons</taxon>
        <taxon>Gunneridae</taxon>
        <taxon>Pentapetalae</taxon>
        <taxon>rosids</taxon>
        <taxon>fabids</taxon>
        <taxon>Rosales</taxon>
        <taxon>Rhamnaceae</taxon>
        <taxon>Paliureae</taxon>
        <taxon>Ziziphus</taxon>
    </lineage>
</organism>
<evidence type="ECO:0000313" key="6">
    <source>
        <dbReference type="EMBL" id="KAH7512039.1"/>
    </source>
</evidence>
<reference evidence="6" key="1">
    <citation type="journal article" date="2021" name="Front. Plant Sci.">
        <title>Chromosome-Scale Genome Assembly for Chinese Sour Jujube and Insights Into Its Genome Evolution and Domestication Signature.</title>
        <authorList>
            <person name="Shen L.-Y."/>
            <person name="Luo H."/>
            <person name="Wang X.-L."/>
            <person name="Wang X.-M."/>
            <person name="Qiu X.-J."/>
            <person name="Liu H."/>
            <person name="Zhou S.-S."/>
            <person name="Jia K.-H."/>
            <person name="Nie S."/>
            <person name="Bao Y.-T."/>
            <person name="Zhang R.-G."/>
            <person name="Yun Q.-Z."/>
            <person name="Chai Y.-H."/>
            <person name="Lu J.-Y."/>
            <person name="Li Y."/>
            <person name="Zhao S.-W."/>
            <person name="Mao J.-F."/>
            <person name="Jia S.-G."/>
            <person name="Mao Y.-M."/>
        </authorList>
    </citation>
    <scope>NUCLEOTIDE SEQUENCE</scope>
    <source>
        <strain evidence="6">AT0</strain>
        <tissue evidence="6">Leaf</tissue>
    </source>
</reference>
<keyword evidence="5" id="KW-0812">Transmembrane</keyword>
<dbReference type="CDD" id="cd09218">
    <property type="entry name" value="TLP-PA"/>
    <property type="match status" value="1"/>
</dbReference>
<dbReference type="GO" id="GO:0006952">
    <property type="term" value="P:defense response"/>
    <property type="evidence" value="ECO:0007669"/>
    <property type="project" value="UniProtKB-ARBA"/>
</dbReference>
<comment type="subcellular location">
    <subcellularLocation>
        <location evidence="1">Secreted</location>
    </subcellularLocation>
</comment>
<dbReference type="AlphaFoldDB" id="A0A978UB96"/>
<dbReference type="Pfam" id="PF00314">
    <property type="entry name" value="Thaumatin"/>
    <property type="match status" value="2"/>
</dbReference>
<dbReference type="SUPFAM" id="SSF49870">
    <property type="entry name" value="Osmotin, thaumatin-like protein"/>
    <property type="match status" value="2"/>
</dbReference>
<dbReference type="InterPro" id="IPR017949">
    <property type="entry name" value="Thaumatin_CS"/>
</dbReference>
<keyword evidence="5" id="KW-1133">Transmembrane helix</keyword>